<name>A0A158J3M9_9BURK</name>
<proteinExistence type="predicted"/>
<reference evidence="2" key="1">
    <citation type="submission" date="2016-01" db="EMBL/GenBank/DDBJ databases">
        <authorList>
            <person name="Peeters C."/>
        </authorList>
    </citation>
    <scope>NUCLEOTIDE SEQUENCE [LARGE SCALE GENOMIC DNA]</scope>
    <source>
        <strain evidence="2">LMG 22940</strain>
    </source>
</reference>
<dbReference type="Pfam" id="PF04230">
    <property type="entry name" value="PS_pyruv_trans"/>
    <property type="match status" value="1"/>
</dbReference>
<comment type="caution">
    <text evidence="2">The sequence shown here is derived from an EMBL/GenBank/DDBJ whole genome shotgun (WGS) entry which is preliminary data.</text>
</comment>
<organism evidence="2 3">
    <name type="scientific">Caballeronia choica</name>
    <dbReference type="NCBI Taxonomy" id="326476"/>
    <lineage>
        <taxon>Bacteria</taxon>
        <taxon>Pseudomonadati</taxon>
        <taxon>Pseudomonadota</taxon>
        <taxon>Betaproteobacteria</taxon>
        <taxon>Burkholderiales</taxon>
        <taxon>Burkholderiaceae</taxon>
        <taxon>Caballeronia</taxon>
    </lineage>
</organism>
<keyword evidence="3" id="KW-1185">Reference proteome</keyword>
<dbReference type="AlphaFoldDB" id="A0A158J3M9"/>
<evidence type="ECO:0000313" key="2">
    <source>
        <dbReference type="EMBL" id="SAL63552.1"/>
    </source>
</evidence>
<protein>
    <submittedName>
        <fullName evidence="2">Polysaccharide pyruvyl transferase</fullName>
    </submittedName>
</protein>
<dbReference type="GO" id="GO:0016740">
    <property type="term" value="F:transferase activity"/>
    <property type="evidence" value="ECO:0007669"/>
    <property type="project" value="UniProtKB-KW"/>
</dbReference>
<dbReference type="EMBL" id="FCON02000034">
    <property type="protein sequence ID" value="SAL63552.1"/>
    <property type="molecule type" value="Genomic_DNA"/>
</dbReference>
<dbReference type="RefSeq" id="WP_235028377.1">
    <property type="nucleotide sequence ID" value="NZ_FCON02000034.1"/>
</dbReference>
<dbReference type="Proteomes" id="UP000054770">
    <property type="component" value="Unassembled WGS sequence"/>
</dbReference>
<gene>
    <name evidence="2" type="ORF">AWB68_03415</name>
</gene>
<keyword evidence="2" id="KW-0808">Transferase</keyword>
<evidence type="ECO:0000313" key="3">
    <source>
        <dbReference type="Proteomes" id="UP000054770"/>
    </source>
</evidence>
<dbReference type="InterPro" id="IPR007345">
    <property type="entry name" value="Polysacch_pyruvyl_Trfase"/>
</dbReference>
<feature type="domain" description="Polysaccharide pyruvyl transferase" evidence="1">
    <location>
        <begin position="157"/>
        <end position="329"/>
    </location>
</feature>
<sequence>MAVETATILIGAFDRHNFGDLLFAHIVGAMSGPRDLLFAGVADRDLRAVGGHRIHALPRLAERLGETPVNIIHAGGELLTCDTYEAAVMTLPADLARETIARVDARPRERLTWAQALLRTTALAPYTVSPDAFRGPVRVLYNAVGGVDLDTRDLALRAEVLSKLAAADDISVRDRQSQALLSAAGVESRLIPDPAVMVAQLFGARIRERVRQVEMGSVVRAFPNGYIAVQFSADFGDDDTLARLAAQLDRAASATGFGIVFFRAGAAPWHDDVACYERTATYMRGATPGIFRSLNVWDICALIANSRCFAGSSLHGRIVAMAFALPRVNLRHPGRVSALTKQASYAATWDDAEMPGEVEVGEFARSVVDALGTDKARRERRAWELAELYRRGFELAAARMRL</sequence>
<accession>A0A158J3M9</accession>
<evidence type="ECO:0000259" key="1">
    <source>
        <dbReference type="Pfam" id="PF04230"/>
    </source>
</evidence>